<dbReference type="InterPro" id="IPR001509">
    <property type="entry name" value="Epimerase_deHydtase"/>
</dbReference>
<accession>A0ABR7LVX8</accession>
<dbReference type="Gene3D" id="3.40.50.720">
    <property type="entry name" value="NAD(P)-binding Rossmann-like Domain"/>
    <property type="match status" value="1"/>
</dbReference>
<dbReference type="Proteomes" id="UP000805614">
    <property type="component" value="Unassembled WGS sequence"/>
</dbReference>
<evidence type="ECO:0000259" key="1">
    <source>
        <dbReference type="Pfam" id="PF01370"/>
    </source>
</evidence>
<dbReference type="InterPro" id="IPR036291">
    <property type="entry name" value="NAD(P)-bd_dom_sf"/>
</dbReference>
<dbReference type="SUPFAM" id="SSF51735">
    <property type="entry name" value="NAD(P)-binding Rossmann-fold domains"/>
    <property type="match status" value="1"/>
</dbReference>
<feature type="domain" description="NAD-dependent epimerase/dehydratase" evidence="1">
    <location>
        <begin position="23"/>
        <end position="247"/>
    </location>
</feature>
<protein>
    <submittedName>
        <fullName evidence="2">NAD-dependent epimerase/dehydratase family protein</fullName>
    </submittedName>
</protein>
<comment type="caution">
    <text evidence="2">The sequence shown here is derived from an EMBL/GenBank/DDBJ whole genome shotgun (WGS) entry which is preliminary data.</text>
</comment>
<dbReference type="PANTHER" id="PTHR43245:SF52">
    <property type="entry name" value="NAD-DEPENDENT EPIMERASE_DEHYDRATASE"/>
    <property type="match status" value="1"/>
</dbReference>
<dbReference type="PANTHER" id="PTHR43245">
    <property type="entry name" value="BIFUNCTIONAL POLYMYXIN RESISTANCE PROTEIN ARNA"/>
    <property type="match status" value="1"/>
</dbReference>
<keyword evidence="3" id="KW-1185">Reference proteome</keyword>
<sequence>MSARDDSGAESGRNASGSTAHVVLVTGVSRFLGARVATALEADPRIERVIGVDTVPPGTPLGRTEFVRVDIRTPSIAKVIASADVDTVVHLNLVTAPAGPRPKMKELNVIGTMQLLAACQRSPDMRKLVVRSSAAVYGASPRDHAVFSEMDEPVEAPSSGYAKDAVEIEGYVRGLKRRRSDLKVSVLRFASFLGPGVDSPLTRYFRMPVVPTVLGFDPRLQFVHEDDGIEVLRRMIVEDHPGTYNVAGDGVLLLSQALRRAGRPSVPMPAATLSALGDAGRRLPSMSAFSPELLRWLTYGRVVDTARLVKELAWRPKYGSEAAFGEFVQAQGLSRRIPVELFDRLTGGLGNSG</sequence>
<dbReference type="InterPro" id="IPR050177">
    <property type="entry name" value="Lipid_A_modif_metabolic_enz"/>
</dbReference>
<name>A0ABR7LVX8_9ACTN</name>
<proteinExistence type="predicted"/>
<dbReference type="Pfam" id="PF01370">
    <property type="entry name" value="Epimerase"/>
    <property type="match status" value="1"/>
</dbReference>
<gene>
    <name evidence="2" type="ORF">HKK74_26450</name>
</gene>
<reference evidence="2 3" key="1">
    <citation type="submission" date="2020-06" db="EMBL/GenBank/DDBJ databases">
        <title>Actinomadura xiongansis sp. nov., isolated from soil of Baiyangdian.</title>
        <authorList>
            <person name="Zhang X."/>
        </authorList>
    </citation>
    <scope>NUCLEOTIDE SEQUENCE [LARGE SCALE GENOMIC DNA]</scope>
    <source>
        <strain evidence="2 3">HBUM206468</strain>
    </source>
</reference>
<dbReference type="EMBL" id="JABVEC010000023">
    <property type="protein sequence ID" value="MBC6469009.1"/>
    <property type="molecule type" value="Genomic_DNA"/>
</dbReference>
<organism evidence="2 3">
    <name type="scientific">Actinomadura alba</name>
    <dbReference type="NCBI Taxonomy" id="406431"/>
    <lineage>
        <taxon>Bacteria</taxon>
        <taxon>Bacillati</taxon>
        <taxon>Actinomycetota</taxon>
        <taxon>Actinomycetes</taxon>
        <taxon>Streptosporangiales</taxon>
        <taxon>Thermomonosporaceae</taxon>
        <taxon>Actinomadura</taxon>
    </lineage>
</organism>
<evidence type="ECO:0000313" key="3">
    <source>
        <dbReference type="Proteomes" id="UP000805614"/>
    </source>
</evidence>
<evidence type="ECO:0000313" key="2">
    <source>
        <dbReference type="EMBL" id="MBC6469009.1"/>
    </source>
</evidence>